<evidence type="ECO:0000313" key="3">
    <source>
        <dbReference type="Proteomes" id="UP000887569"/>
    </source>
</evidence>
<dbReference type="WBParaSite" id="PgR015_g122_t01">
    <property type="protein sequence ID" value="PgR015_g122_t01"/>
    <property type="gene ID" value="PgR015_g122"/>
</dbReference>
<dbReference type="WBParaSite" id="PgR015_g122_t06">
    <property type="protein sequence ID" value="PgR015_g122_t06"/>
    <property type="gene ID" value="PgR015_g122"/>
</dbReference>
<dbReference type="Proteomes" id="UP000887569">
    <property type="component" value="Unplaced"/>
</dbReference>
<dbReference type="PROSITE" id="PS51199">
    <property type="entry name" value="SF4_HELICASE"/>
    <property type="match status" value="1"/>
</dbReference>
<evidence type="ECO:0000256" key="1">
    <source>
        <dbReference type="SAM" id="MobiDB-lite"/>
    </source>
</evidence>
<dbReference type="InterPro" id="IPR007694">
    <property type="entry name" value="DNA_helicase_DnaB-like_C"/>
</dbReference>
<feature type="region of interest" description="Disordered" evidence="1">
    <location>
        <begin position="246"/>
        <end position="267"/>
    </location>
</feature>
<protein>
    <submittedName>
        <fullName evidence="4 5">SF4 helicase domain-containing protein</fullName>
    </submittedName>
</protein>
<keyword evidence="3" id="KW-1185">Reference proteome</keyword>
<dbReference type="InterPro" id="IPR027032">
    <property type="entry name" value="Twinkle-like"/>
</dbReference>
<dbReference type="Gene3D" id="3.40.50.300">
    <property type="entry name" value="P-loop containing nucleotide triphosphate hydrolases"/>
    <property type="match status" value="1"/>
</dbReference>
<evidence type="ECO:0000259" key="2">
    <source>
        <dbReference type="PROSITE" id="PS51199"/>
    </source>
</evidence>
<evidence type="ECO:0000313" key="6">
    <source>
        <dbReference type="WBParaSite" id="PgR015_g122_t05"/>
    </source>
</evidence>
<dbReference type="InterPro" id="IPR027417">
    <property type="entry name" value="P-loop_NTPase"/>
</dbReference>
<dbReference type="GO" id="GO:0005524">
    <property type="term" value="F:ATP binding"/>
    <property type="evidence" value="ECO:0007669"/>
    <property type="project" value="InterPro"/>
</dbReference>
<evidence type="ECO:0000313" key="5">
    <source>
        <dbReference type="WBParaSite" id="PgR015_g122_t03"/>
    </source>
</evidence>
<dbReference type="AlphaFoldDB" id="A0A915ASY8"/>
<dbReference type="SUPFAM" id="SSF56731">
    <property type="entry name" value="DNA primase core"/>
    <property type="match status" value="1"/>
</dbReference>
<dbReference type="GO" id="GO:0003697">
    <property type="term" value="F:single-stranded DNA binding"/>
    <property type="evidence" value="ECO:0007669"/>
    <property type="project" value="InterPro"/>
</dbReference>
<accession>A0A915ASY8</accession>
<feature type="compositionally biased region" description="Basic and acidic residues" evidence="1">
    <location>
        <begin position="246"/>
        <end position="255"/>
    </location>
</feature>
<organism evidence="3 6">
    <name type="scientific">Parascaris univalens</name>
    <name type="common">Nematode worm</name>
    <dbReference type="NCBI Taxonomy" id="6257"/>
    <lineage>
        <taxon>Eukaryota</taxon>
        <taxon>Metazoa</taxon>
        <taxon>Ecdysozoa</taxon>
        <taxon>Nematoda</taxon>
        <taxon>Chromadorea</taxon>
        <taxon>Rhabditida</taxon>
        <taxon>Spirurina</taxon>
        <taxon>Ascaridomorpha</taxon>
        <taxon>Ascaridoidea</taxon>
        <taxon>Ascarididae</taxon>
        <taxon>Parascaris</taxon>
    </lineage>
</organism>
<proteinExistence type="predicted"/>
<dbReference type="WBParaSite" id="PgR015_g122_t03">
    <property type="protein sequence ID" value="PgR015_g122_t03"/>
    <property type="gene ID" value="PgR015_g122"/>
</dbReference>
<dbReference type="GO" id="GO:0006264">
    <property type="term" value="P:mitochondrial DNA replication"/>
    <property type="evidence" value="ECO:0007669"/>
    <property type="project" value="TreeGrafter"/>
</dbReference>
<dbReference type="GO" id="GO:0005739">
    <property type="term" value="C:mitochondrion"/>
    <property type="evidence" value="ECO:0007669"/>
    <property type="project" value="TreeGrafter"/>
</dbReference>
<dbReference type="PANTHER" id="PTHR12873:SF0">
    <property type="entry name" value="TWINKLE MTDNA HELICASE"/>
    <property type="match status" value="1"/>
</dbReference>
<feature type="domain" description="SF4 helicase" evidence="2">
    <location>
        <begin position="517"/>
        <end position="785"/>
    </location>
</feature>
<name>A0A915ASY8_PARUN</name>
<dbReference type="SUPFAM" id="SSF52540">
    <property type="entry name" value="P-loop containing nucleoside triphosphate hydrolases"/>
    <property type="match status" value="1"/>
</dbReference>
<feature type="region of interest" description="Disordered" evidence="1">
    <location>
        <begin position="59"/>
        <end position="89"/>
    </location>
</feature>
<dbReference type="WBParaSite" id="PgR015_g122_t05">
    <property type="protein sequence ID" value="PgR015_g122_t05"/>
    <property type="gene ID" value="PgR015_g122"/>
</dbReference>
<sequence>MNAIPGVRMVVSCSRCVTMRVIVENRLPSVSLHQISLRYKSSSARPPIETLVRDISEALSRQRQSDTTLQQQTHRKQRMFLDQDAGPSRPTRTEIMDDLCDLGIQFRLTPHAGHVRVSCVRCKSMHAYISPRDSSLRCIACGYTSSFEDYKRESMNPHRAPLQRITANQSESVVRVDPRSNQWKYDAEICSASMNDLSLNNKLPPMEELDSDLYDRVGYLNLMSQYEERERQRKFDEMENLRRLREDADKLSARDTEEDSAGDKAIGGAPMNIDSSIRILWAEAVDLQDLHDISEQSEFLALRRQLGVDRISLETFSRFHIKGHMDSYYHPALCYPRYRGPSGRARPPSGLKLIRKIADRLEKENYPEVDETGKAPFSGIFGFHMATASDHRIILTTNERDALAVYEATGGMLAVALPMGEKIDAAVLPYLEDFDTIYIWFPYVHDRHAKDYASYLNANRCYIVDHKERPIELVRNDRRREVNKAIREEAIRVRNKGFRSMIDVRSDLKSEIINSRTKQYGIAQWKRFDVLNKYLSGFRPGELTVLTGGTGFGKTTFLCEYSLDLLSQGVRTLFCSFEMPDEKILKWMLVQYAALPLYRVEHHPSVEMWLDRFERTKGDLVIMKVDEFRDKTISQIAAAIKSQVIAGGIQHVVIDNLQFLIGLATMSDEKANALERFNQQDRFVGLLRSIATDYGPHITLVVHPRKTDSDTDLDIQHFGGSARVTQEADIVFAIQRRRDENDRRKFRKFLYILKNRYGQKKVESDIIEMIFQPATYTHTLIDHSLNAAGTSK</sequence>
<dbReference type="GO" id="GO:0043139">
    <property type="term" value="F:5'-3' DNA helicase activity"/>
    <property type="evidence" value="ECO:0007669"/>
    <property type="project" value="InterPro"/>
</dbReference>
<dbReference type="WBParaSite" id="PgR015_g122_t04">
    <property type="protein sequence ID" value="PgR015_g122_t04"/>
    <property type="gene ID" value="PgR015_g122"/>
</dbReference>
<dbReference type="PANTHER" id="PTHR12873">
    <property type="entry name" value="T7-LIKE MITOCHONDRIAL DNA HELICASE"/>
    <property type="match status" value="1"/>
</dbReference>
<reference evidence="4 5" key="1">
    <citation type="submission" date="2022-11" db="UniProtKB">
        <authorList>
            <consortium name="WormBaseParasite"/>
        </authorList>
    </citation>
    <scope>IDENTIFICATION</scope>
</reference>
<evidence type="ECO:0000313" key="4">
    <source>
        <dbReference type="WBParaSite" id="PgR015_g122_t01"/>
    </source>
</evidence>
<dbReference type="Pfam" id="PF03796">
    <property type="entry name" value="DnaB_C"/>
    <property type="match status" value="1"/>
</dbReference>
<feature type="compositionally biased region" description="Polar residues" evidence="1">
    <location>
        <begin position="59"/>
        <end position="72"/>
    </location>
</feature>